<accession>A0AAD9KQZ0</accession>
<dbReference type="Proteomes" id="UP001209878">
    <property type="component" value="Unassembled WGS sequence"/>
</dbReference>
<dbReference type="InterPro" id="IPR012444">
    <property type="entry name" value="DUF1647"/>
</dbReference>
<dbReference type="Pfam" id="PF07801">
    <property type="entry name" value="DUF1647"/>
    <property type="match status" value="1"/>
</dbReference>
<proteinExistence type="predicted"/>
<dbReference type="EMBL" id="JAODUO010000743">
    <property type="protein sequence ID" value="KAK2175215.1"/>
    <property type="molecule type" value="Genomic_DNA"/>
</dbReference>
<evidence type="ECO:0000313" key="2">
    <source>
        <dbReference type="Proteomes" id="UP001209878"/>
    </source>
</evidence>
<dbReference type="AlphaFoldDB" id="A0AAD9KQZ0"/>
<dbReference type="PANTHER" id="PTHR31389:SF4">
    <property type="entry name" value="LD39211P"/>
    <property type="match status" value="1"/>
</dbReference>
<comment type="caution">
    <text evidence="1">The sequence shown here is derived from an EMBL/GenBank/DDBJ whole genome shotgun (WGS) entry which is preliminary data.</text>
</comment>
<protein>
    <submittedName>
        <fullName evidence="1">Uncharacterized protein</fullName>
    </submittedName>
</protein>
<keyword evidence="2" id="KW-1185">Reference proteome</keyword>
<reference evidence="1" key="1">
    <citation type="journal article" date="2023" name="Mol. Biol. Evol.">
        <title>Third-Generation Sequencing Reveals the Adaptive Role of the Epigenome in Three Deep-Sea Polychaetes.</title>
        <authorList>
            <person name="Perez M."/>
            <person name="Aroh O."/>
            <person name="Sun Y."/>
            <person name="Lan Y."/>
            <person name="Juniper S.K."/>
            <person name="Young C.R."/>
            <person name="Angers B."/>
            <person name="Qian P.Y."/>
        </authorList>
    </citation>
    <scope>NUCLEOTIDE SEQUENCE</scope>
    <source>
        <strain evidence="1">R07B-5</strain>
    </source>
</reference>
<dbReference type="PANTHER" id="PTHR31389">
    <property type="entry name" value="LD39211P"/>
    <property type="match status" value="1"/>
</dbReference>
<sequence length="299" mass="34860">MDDYVYSFDNGQLQRGKALRVSRRFMHSLGLPPSHFGEITEANLNKFVVVTAANYGHFNETFDAVASIQKHLPKKRIYYYDIGLKEEQAAQVKIWCNVVYRKFDFSKFPKHVQDLRVYAWKPLIIQEVLRDHDTMLWMDASFRLFQPHLDPATARILKTGYGVVLFSSGGGPNFRKTHKGMYEYLPTDIERQKRTGMGGATAMLLCNTRRTYENVLRWFYLCAMKEQCIAPIKKTKCDVTDDKSVDVYQNCHRFDQAAINILASNVMNFRPDTYVTSRHEGYFFNSTRHPSHMYELQLC</sequence>
<organism evidence="1 2">
    <name type="scientific">Ridgeia piscesae</name>
    <name type="common">Tubeworm</name>
    <dbReference type="NCBI Taxonomy" id="27915"/>
    <lineage>
        <taxon>Eukaryota</taxon>
        <taxon>Metazoa</taxon>
        <taxon>Spiralia</taxon>
        <taxon>Lophotrochozoa</taxon>
        <taxon>Annelida</taxon>
        <taxon>Polychaeta</taxon>
        <taxon>Sedentaria</taxon>
        <taxon>Canalipalpata</taxon>
        <taxon>Sabellida</taxon>
        <taxon>Siboglinidae</taxon>
        <taxon>Ridgeia</taxon>
    </lineage>
</organism>
<evidence type="ECO:0000313" key="1">
    <source>
        <dbReference type="EMBL" id="KAK2175215.1"/>
    </source>
</evidence>
<gene>
    <name evidence="1" type="ORF">NP493_743g02011</name>
</gene>
<name>A0AAD9KQZ0_RIDPI</name>